<keyword evidence="1" id="KW-0472">Membrane</keyword>
<dbReference type="RefSeq" id="WP_168819272.1">
    <property type="nucleotide sequence ID" value="NZ_CP051217.1"/>
</dbReference>
<dbReference type="Proteomes" id="UP000501600">
    <property type="component" value="Chromosome"/>
</dbReference>
<evidence type="ECO:0000313" key="2">
    <source>
        <dbReference type="EMBL" id="QJB69310.1"/>
    </source>
</evidence>
<dbReference type="SUPFAM" id="SSF53474">
    <property type="entry name" value="alpha/beta-Hydrolases"/>
    <property type="match status" value="1"/>
</dbReference>
<feature type="transmembrane region" description="Helical" evidence="1">
    <location>
        <begin position="6"/>
        <end position="26"/>
    </location>
</feature>
<name>A0A6H2DLP7_9SPHN</name>
<reference evidence="2 3" key="1">
    <citation type="submission" date="2020-04" db="EMBL/GenBank/DDBJ databases">
        <title>Genome sequence for Sphingorhabdus sp. strain M1.</title>
        <authorList>
            <person name="Park S.-J."/>
        </authorList>
    </citation>
    <scope>NUCLEOTIDE SEQUENCE [LARGE SCALE GENOMIC DNA]</scope>
    <source>
        <strain evidence="2 3">JK6</strain>
    </source>
</reference>
<dbReference type="InterPro" id="IPR029058">
    <property type="entry name" value="AB_hydrolase_fold"/>
</dbReference>
<evidence type="ECO:0000313" key="3">
    <source>
        <dbReference type="Proteomes" id="UP000501600"/>
    </source>
</evidence>
<dbReference type="Gene3D" id="3.40.50.1820">
    <property type="entry name" value="alpha/beta hydrolase"/>
    <property type="match status" value="1"/>
</dbReference>
<dbReference type="KEGG" id="phao:HF685_08465"/>
<accession>A0A6H2DLP7</accession>
<evidence type="ECO:0008006" key="4">
    <source>
        <dbReference type="Google" id="ProtNLM"/>
    </source>
</evidence>
<dbReference type="AlphaFoldDB" id="A0A6H2DLP7"/>
<keyword evidence="1" id="KW-1133">Transmembrane helix</keyword>
<keyword evidence="3" id="KW-1185">Reference proteome</keyword>
<protein>
    <recommendedName>
        <fullName evidence="4">Alpha/beta hydrolase family protein</fullName>
    </recommendedName>
</protein>
<evidence type="ECO:0000256" key="1">
    <source>
        <dbReference type="SAM" id="Phobius"/>
    </source>
</evidence>
<gene>
    <name evidence="2" type="ORF">HF685_08465</name>
</gene>
<keyword evidence="1" id="KW-0812">Transmembrane</keyword>
<sequence length="125" mass="13734">MKKVLWNGLLFVASLYLGMLVIVYLFQNSFLYIPDQEVPSSAQLARTDFTAVTITSEGESKTTSLWKPPTDQTRPVFMHLHGNAGSHYHRIPLYRALAQNGSGVLGVGYPGYGGTLAAPAKKDYI</sequence>
<organism evidence="2 3">
    <name type="scientific">Parasphingorhabdus halotolerans</name>
    <dbReference type="NCBI Taxonomy" id="2725558"/>
    <lineage>
        <taxon>Bacteria</taxon>
        <taxon>Pseudomonadati</taxon>
        <taxon>Pseudomonadota</taxon>
        <taxon>Alphaproteobacteria</taxon>
        <taxon>Sphingomonadales</taxon>
        <taxon>Sphingomonadaceae</taxon>
        <taxon>Parasphingorhabdus</taxon>
    </lineage>
</organism>
<dbReference type="EMBL" id="CP051217">
    <property type="protein sequence ID" value="QJB69310.1"/>
    <property type="molecule type" value="Genomic_DNA"/>
</dbReference>
<proteinExistence type="predicted"/>